<protein>
    <submittedName>
        <fullName evidence="1">Uncharacterized protein</fullName>
    </submittedName>
</protein>
<evidence type="ECO:0000313" key="1">
    <source>
        <dbReference type="EMBL" id="RSU06848.1"/>
    </source>
</evidence>
<evidence type="ECO:0000313" key="2">
    <source>
        <dbReference type="Proteomes" id="UP000288669"/>
    </source>
</evidence>
<name>A0A430AG36_9ENTE</name>
<keyword evidence="2" id="KW-1185">Reference proteome</keyword>
<dbReference type="AlphaFoldDB" id="A0A430AG36"/>
<comment type="caution">
    <text evidence="1">The sequence shown here is derived from an EMBL/GenBank/DDBJ whole genome shotgun (WGS) entry which is preliminary data.</text>
</comment>
<reference evidence="1 2" key="1">
    <citation type="submission" date="2017-05" db="EMBL/GenBank/DDBJ databases">
        <title>Vagococcus spp. assemblies.</title>
        <authorList>
            <person name="Gulvik C.A."/>
        </authorList>
    </citation>
    <scope>NUCLEOTIDE SEQUENCE [LARGE SCALE GENOMIC DNA]</scope>
    <source>
        <strain evidence="1 2">DSM 24756</strain>
    </source>
</reference>
<dbReference type="EMBL" id="NGJZ01000002">
    <property type="protein sequence ID" value="RSU06848.1"/>
    <property type="molecule type" value="Genomic_DNA"/>
</dbReference>
<organism evidence="1 2">
    <name type="scientific">Vagococcus entomophilus</name>
    <dbReference type="NCBI Taxonomy" id="1160095"/>
    <lineage>
        <taxon>Bacteria</taxon>
        <taxon>Bacillati</taxon>
        <taxon>Bacillota</taxon>
        <taxon>Bacilli</taxon>
        <taxon>Lactobacillales</taxon>
        <taxon>Enterococcaceae</taxon>
        <taxon>Vagococcus</taxon>
    </lineage>
</organism>
<dbReference type="Proteomes" id="UP000288669">
    <property type="component" value="Unassembled WGS sequence"/>
</dbReference>
<sequence length="117" mass="14534">MDDKKKILQKQTKLEQEYVREKRLFEQKMEQLDDYRHQGMNSLEEHAERNQFYFRQAELDQEYLNESMAILRYQEEELMDTFREYQKRAEEAFEDVTLTYQQEARKLEEAYDGSNRK</sequence>
<dbReference type="RefSeq" id="WP_126823864.1">
    <property type="nucleotide sequence ID" value="NZ_JBHLWU010000002.1"/>
</dbReference>
<accession>A0A430AG36</accession>
<proteinExistence type="predicted"/>
<gene>
    <name evidence="1" type="ORF">CBF30_06160</name>
</gene>